<dbReference type="GO" id="GO:0045259">
    <property type="term" value="C:proton-transporting ATP synthase complex"/>
    <property type="evidence" value="ECO:0007669"/>
    <property type="project" value="UniProtKB-KW"/>
</dbReference>
<dbReference type="Gene3D" id="1.20.5.440">
    <property type="entry name" value="ATP synthase delta/epsilon subunit, C-terminal domain"/>
    <property type="match status" value="1"/>
</dbReference>
<dbReference type="SUPFAM" id="SSF46604">
    <property type="entry name" value="Epsilon subunit of F1F0-ATP synthase C-terminal domain"/>
    <property type="match status" value="1"/>
</dbReference>
<evidence type="ECO:0000256" key="3">
    <source>
        <dbReference type="ARBA" id="ARBA00022448"/>
    </source>
</evidence>
<dbReference type="GO" id="GO:0005524">
    <property type="term" value="F:ATP binding"/>
    <property type="evidence" value="ECO:0007669"/>
    <property type="project" value="UniProtKB-UniRule"/>
</dbReference>
<name>A0A2H0VCZ6_9BACT</name>
<dbReference type="InterPro" id="IPR020546">
    <property type="entry name" value="ATP_synth_F1_dsu/esu_N"/>
</dbReference>
<dbReference type="InterPro" id="IPR036794">
    <property type="entry name" value="ATP_F1_dsu/esu_C_sf"/>
</dbReference>
<dbReference type="NCBIfam" id="TIGR01216">
    <property type="entry name" value="ATP_synt_epsi"/>
    <property type="match status" value="1"/>
</dbReference>
<evidence type="ECO:0000313" key="13">
    <source>
        <dbReference type="Proteomes" id="UP000230922"/>
    </source>
</evidence>
<keyword evidence="6 8" id="KW-0139">CF(1)</keyword>
<dbReference type="SUPFAM" id="SSF51344">
    <property type="entry name" value="Epsilon subunit of F1F0-ATP synthase N-terminal domain"/>
    <property type="match status" value="1"/>
</dbReference>
<keyword evidence="5 8" id="KW-0472">Membrane</keyword>
<dbReference type="Gene3D" id="2.60.15.10">
    <property type="entry name" value="F0F1 ATP synthase delta/epsilon subunit, N-terminal"/>
    <property type="match status" value="1"/>
</dbReference>
<dbReference type="CDD" id="cd12152">
    <property type="entry name" value="F1-ATPase_delta"/>
    <property type="match status" value="1"/>
</dbReference>
<dbReference type="InterPro" id="IPR036771">
    <property type="entry name" value="ATPsynth_dsu/esu_N"/>
</dbReference>
<sequence>MFLTFNFITLNLLHFELVTPEKTILKQELQSLTCPTTMGKITILPGHTPLVANLIPGELIAKMDDKGIFLHVSGGFVEIRQNNEIVVLADAAEHAGEIDEQRAVEAKQRAEKMLKEKQLFGEEYARVAASLERSLSRLRIAKRHAHKKSTPITGEGVFKE</sequence>
<proteinExistence type="inferred from homology"/>
<protein>
    <recommendedName>
        <fullName evidence="8">ATP synthase epsilon chain</fullName>
    </recommendedName>
    <alternativeName>
        <fullName evidence="8">ATP synthase F1 sector epsilon subunit</fullName>
    </alternativeName>
    <alternativeName>
        <fullName evidence="8">F-ATPase epsilon subunit</fullName>
    </alternativeName>
</protein>
<dbReference type="Pfam" id="PF02823">
    <property type="entry name" value="ATP-synt_DE_N"/>
    <property type="match status" value="1"/>
</dbReference>
<evidence type="ECO:0000313" key="12">
    <source>
        <dbReference type="EMBL" id="PIR96229.1"/>
    </source>
</evidence>
<feature type="domain" description="ATP synthase epsilon subunit C-terminal" evidence="10">
    <location>
        <begin position="97"/>
        <end position="142"/>
    </location>
</feature>
<dbReference type="Proteomes" id="UP000230922">
    <property type="component" value="Unassembled WGS sequence"/>
</dbReference>
<keyword evidence="8" id="KW-1003">Cell membrane</keyword>
<dbReference type="HAMAP" id="MF_00530">
    <property type="entry name" value="ATP_synth_epsil_bac"/>
    <property type="match status" value="1"/>
</dbReference>
<comment type="similarity">
    <text evidence="2 8 9">Belongs to the ATPase epsilon chain family.</text>
</comment>
<comment type="subunit">
    <text evidence="8 9">F-type ATPases have 2 components, CF(1) - the catalytic core - and CF(0) - the membrane proton channel. CF(1) has five subunits: alpha(3), beta(3), gamma(1), delta(1), epsilon(1). CF(0) has three main subunits: a, b and c.</text>
</comment>
<gene>
    <name evidence="8 12" type="primary">atpC</name>
    <name evidence="12" type="ORF">COT92_02230</name>
</gene>
<dbReference type="PANTHER" id="PTHR13822:SF10">
    <property type="entry name" value="ATP SYNTHASE EPSILON CHAIN, CHLOROPLASTIC"/>
    <property type="match status" value="1"/>
</dbReference>
<dbReference type="Pfam" id="PF00401">
    <property type="entry name" value="ATP-synt_DE"/>
    <property type="match status" value="1"/>
</dbReference>
<comment type="caution">
    <text evidence="12">The sequence shown here is derived from an EMBL/GenBank/DDBJ whole genome shotgun (WGS) entry which is preliminary data.</text>
</comment>
<organism evidence="12 13">
    <name type="scientific">Candidatus Doudnabacteria bacterium CG10_big_fil_rev_8_21_14_0_10_42_18</name>
    <dbReference type="NCBI Taxonomy" id="1974552"/>
    <lineage>
        <taxon>Bacteria</taxon>
        <taxon>Candidatus Doudnaibacteriota</taxon>
    </lineage>
</organism>
<evidence type="ECO:0000256" key="6">
    <source>
        <dbReference type="ARBA" id="ARBA00023196"/>
    </source>
</evidence>
<evidence type="ECO:0000256" key="5">
    <source>
        <dbReference type="ARBA" id="ARBA00023136"/>
    </source>
</evidence>
<dbReference type="AlphaFoldDB" id="A0A2H0VCZ6"/>
<evidence type="ECO:0000256" key="1">
    <source>
        <dbReference type="ARBA" id="ARBA00004202"/>
    </source>
</evidence>
<evidence type="ECO:0000256" key="2">
    <source>
        <dbReference type="ARBA" id="ARBA00005712"/>
    </source>
</evidence>
<keyword evidence="8" id="KW-0375">Hydrogen ion transport</keyword>
<dbReference type="InterPro" id="IPR001469">
    <property type="entry name" value="ATP_synth_F1_dsu/esu"/>
</dbReference>
<comment type="subcellular location">
    <subcellularLocation>
        <location evidence="1 8">Cell membrane</location>
        <topology evidence="1 8">Peripheral membrane protein</topology>
    </subcellularLocation>
</comment>
<keyword evidence="7 8" id="KW-0066">ATP synthesis</keyword>
<dbReference type="GO" id="GO:0046933">
    <property type="term" value="F:proton-transporting ATP synthase activity, rotational mechanism"/>
    <property type="evidence" value="ECO:0007669"/>
    <property type="project" value="UniProtKB-UniRule"/>
</dbReference>
<feature type="domain" description="ATP synthase F1 complex delta/epsilon subunit N-terminal" evidence="11">
    <location>
        <begin position="13"/>
        <end position="92"/>
    </location>
</feature>
<evidence type="ECO:0000256" key="4">
    <source>
        <dbReference type="ARBA" id="ARBA00023065"/>
    </source>
</evidence>
<keyword evidence="4 8" id="KW-0406">Ion transport</keyword>
<evidence type="ECO:0000256" key="7">
    <source>
        <dbReference type="ARBA" id="ARBA00023310"/>
    </source>
</evidence>
<dbReference type="InterPro" id="IPR020547">
    <property type="entry name" value="ATP_synth_F1_esu_C"/>
</dbReference>
<dbReference type="EMBL" id="PFAK01000039">
    <property type="protein sequence ID" value="PIR96229.1"/>
    <property type="molecule type" value="Genomic_DNA"/>
</dbReference>
<accession>A0A2H0VCZ6</accession>
<evidence type="ECO:0000256" key="8">
    <source>
        <dbReference type="HAMAP-Rule" id="MF_00530"/>
    </source>
</evidence>
<evidence type="ECO:0000259" key="11">
    <source>
        <dbReference type="Pfam" id="PF02823"/>
    </source>
</evidence>
<dbReference type="PANTHER" id="PTHR13822">
    <property type="entry name" value="ATP SYNTHASE DELTA/EPSILON CHAIN"/>
    <property type="match status" value="1"/>
</dbReference>
<reference evidence="13" key="1">
    <citation type="submission" date="2017-09" db="EMBL/GenBank/DDBJ databases">
        <title>Depth-based differentiation of microbial function through sediment-hosted aquifers and enrichment of novel symbionts in the deep terrestrial subsurface.</title>
        <authorList>
            <person name="Probst A.J."/>
            <person name="Ladd B."/>
            <person name="Jarett J.K."/>
            <person name="Geller-Mcgrath D.E."/>
            <person name="Sieber C.M.K."/>
            <person name="Emerson J.B."/>
            <person name="Anantharaman K."/>
            <person name="Thomas B.C."/>
            <person name="Malmstrom R."/>
            <person name="Stieglmeier M."/>
            <person name="Klingl A."/>
            <person name="Woyke T."/>
            <person name="Ryan C.M."/>
            <person name="Banfield J.F."/>
        </authorList>
    </citation>
    <scope>NUCLEOTIDE SEQUENCE [LARGE SCALE GENOMIC DNA]</scope>
</reference>
<evidence type="ECO:0000259" key="10">
    <source>
        <dbReference type="Pfam" id="PF00401"/>
    </source>
</evidence>
<comment type="function">
    <text evidence="8">Produces ATP from ADP in the presence of a proton gradient across the membrane.</text>
</comment>
<keyword evidence="3 8" id="KW-0813">Transport</keyword>
<dbReference type="GO" id="GO:0005886">
    <property type="term" value="C:plasma membrane"/>
    <property type="evidence" value="ECO:0007669"/>
    <property type="project" value="UniProtKB-SubCell"/>
</dbReference>
<evidence type="ECO:0000256" key="9">
    <source>
        <dbReference type="RuleBase" id="RU003656"/>
    </source>
</evidence>